<dbReference type="PANTHER" id="PTHR44259">
    <property type="entry name" value="OS07G0183000 PROTEIN-RELATED"/>
    <property type="match status" value="1"/>
</dbReference>
<keyword evidence="3" id="KW-1185">Reference proteome</keyword>
<accession>A0AAN9KA86</accession>
<dbReference type="PANTHER" id="PTHR44259:SF15">
    <property type="entry name" value="F-BOX PROTEIN KIB2-RELATED"/>
    <property type="match status" value="1"/>
</dbReference>
<comment type="caution">
    <text evidence="2">The sequence shown here is derived from an EMBL/GenBank/DDBJ whole genome shotgun (WGS) entry which is preliminary data.</text>
</comment>
<protein>
    <recommendedName>
        <fullName evidence="1">KIB1-4 beta-propeller domain-containing protein</fullName>
    </recommendedName>
</protein>
<dbReference type="InterPro" id="IPR005174">
    <property type="entry name" value="KIB1-4_b-propeller"/>
</dbReference>
<evidence type="ECO:0000259" key="1">
    <source>
        <dbReference type="Pfam" id="PF03478"/>
    </source>
</evidence>
<dbReference type="AlphaFoldDB" id="A0AAN9KA86"/>
<evidence type="ECO:0000313" key="3">
    <source>
        <dbReference type="Proteomes" id="UP001367508"/>
    </source>
</evidence>
<feature type="domain" description="KIB1-4 beta-propeller" evidence="1">
    <location>
        <begin position="3"/>
        <end position="216"/>
    </location>
</feature>
<sequence>MNSPSASQYTLVIIYGCSYKLGFCTENAKWVQLHDSKRSYCDIVFLNNVLYALAEDGSVEGWEFGNNQPVPKKVLDAKPTMEIDEEEYRQFSIDLYSTQVYLVISEGEFLMVKRYIGNFVNADGLVVYEGYYEDDKICPYRTKHFVVYKLDFTKINWEKKRSLHDQVLFLGGNESASLPAKAFSGCEANSIYFTDDRLIEMGMDYLYGGHDSGVFSLQDLSVKLLIPNVGRMDPPSIWVIPTSHGLRN</sequence>
<evidence type="ECO:0000313" key="2">
    <source>
        <dbReference type="EMBL" id="KAK7312761.1"/>
    </source>
</evidence>
<dbReference type="Pfam" id="PF03478">
    <property type="entry name" value="Beta-prop_KIB1-4"/>
    <property type="match status" value="1"/>
</dbReference>
<organism evidence="2 3">
    <name type="scientific">Canavalia gladiata</name>
    <name type="common">Sword bean</name>
    <name type="synonym">Dolichos gladiatus</name>
    <dbReference type="NCBI Taxonomy" id="3824"/>
    <lineage>
        <taxon>Eukaryota</taxon>
        <taxon>Viridiplantae</taxon>
        <taxon>Streptophyta</taxon>
        <taxon>Embryophyta</taxon>
        <taxon>Tracheophyta</taxon>
        <taxon>Spermatophyta</taxon>
        <taxon>Magnoliopsida</taxon>
        <taxon>eudicotyledons</taxon>
        <taxon>Gunneridae</taxon>
        <taxon>Pentapetalae</taxon>
        <taxon>rosids</taxon>
        <taxon>fabids</taxon>
        <taxon>Fabales</taxon>
        <taxon>Fabaceae</taxon>
        <taxon>Papilionoideae</taxon>
        <taxon>50 kb inversion clade</taxon>
        <taxon>NPAAA clade</taxon>
        <taxon>indigoferoid/millettioid clade</taxon>
        <taxon>Phaseoleae</taxon>
        <taxon>Canavalia</taxon>
    </lineage>
</organism>
<dbReference type="EMBL" id="JAYMYQ010000009">
    <property type="protein sequence ID" value="KAK7312761.1"/>
    <property type="molecule type" value="Genomic_DNA"/>
</dbReference>
<dbReference type="InterPro" id="IPR050942">
    <property type="entry name" value="F-box_BR-signaling"/>
</dbReference>
<gene>
    <name evidence="2" type="ORF">VNO77_36872</name>
</gene>
<dbReference type="Proteomes" id="UP001367508">
    <property type="component" value="Unassembled WGS sequence"/>
</dbReference>
<proteinExistence type="predicted"/>
<name>A0AAN9KA86_CANGL</name>
<reference evidence="2 3" key="1">
    <citation type="submission" date="2024-01" db="EMBL/GenBank/DDBJ databases">
        <title>The genomes of 5 underutilized Papilionoideae crops provide insights into root nodulation and disease resistanc.</title>
        <authorList>
            <person name="Jiang F."/>
        </authorList>
    </citation>
    <scope>NUCLEOTIDE SEQUENCE [LARGE SCALE GENOMIC DNA]</scope>
    <source>
        <strain evidence="2">LVBAO_FW01</strain>
        <tissue evidence="2">Leaves</tissue>
    </source>
</reference>